<dbReference type="RefSeq" id="WP_136885050.1">
    <property type="nucleotide sequence ID" value="NZ_SUNI01000004.1"/>
</dbReference>
<accession>A0A4U0RBH2</accession>
<reference evidence="2 3" key="1">
    <citation type="submission" date="2019-04" db="EMBL/GenBank/DDBJ databases">
        <authorList>
            <person name="Li J."/>
        </authorList>
    </citation>
    <scope>NUCLEOTIDE SEQUENCE [LARGE SCALE GENOMIC DNA]</scope>
    <source>
        <strain evidence="2 3">KCTC 42687</strain>
    </source>
</reference>
<comment type="caution">
    <text evidence="2">The sequence shown here is derived from an EMBL/GenBank/DDBJ whole genome shotgun (WGS) entry which is preliminary data.</text>
</comment>
<dbReference type="InterPro" id="IPR041519">
    <property type="entry name" value="HEPN_RiboL-PSP"/>
</dbReference>
<dbReference type="EMBL" id="SUNI01000004">
    <property type="protein sequence ID" value="TJZ92495.1"/>
    <property type="molecule type" value="Genomic_DNA"/>
</dbReference>
<dbReference type="Pfam" id="PF18735">
    <property type="entry name" value="HEPN_RiboL-PSP"/>
    <property type="match status" value="1"/>
</dbReference>
<dbReference type="Proteomes" id="UP000309747">
    <property type="component" value="Unassembled WGS sequence"/>
</dbReference>
<sequence length="177" mass="20148">MPRQDLDVHFAKIDALVSEINAIVPANGGYQSVQFRADLAGLLVVAIAATYETCVKEIMSTYATAQHVKFGGFTGRQYRKLNSKVKVSDLKSYCELFGPDICSTFRNRLKAKKKRILDSRGVNVEMSYEQILTWRHDFAHAWNRNTTIEEAAMTHRAGKIILYLFNEAFEQHWQADA</sequence>
<evidence type="ECO:0000313" key="2">
    <source>
        <dbReference type="EMBL" id="TJZ92495.1"/>
    </source>
</evidence>
<name>A0A4U0RBH2_9RHOB</name>
<proteinExistence type="predicted"/>
<evidence type="ECO:0000313" key="3">
    <source>
        <dbReference type="Proteomes" id="UP000309747"/>
    </source>
</evidence>
<protein>
    <recommendedName>
        <fullName evidence="1">RiboL-PSP-HEPN domain-containing protein</fullName>
    </recommendedName>
</protein>
<gene>
    <name evidence="2" type="ORF">FA743_06395</name>
</gene>
<dbReference type="OrthoDB" id="7853929at2"/>
<feature type="domain" description="RiboL-PSP-HEPN" evidence="1">
    <location>
        <begin position="18"/>
        <end position="170"/>
    </location>
</feature>
<dbReference type="AlphaFoldDB" id="A0A4U0RBH2"/>
<keyword evidence="3" id="KW-1185">Reference proteome</keyword>
<evidence type="ECO:0000259" key="1">
    <source>
        <dbReference type="Pfam" id="PF18735"/>
    </source>
</evidence>
<organism evidence="2 3">
    <name type="scientific">Paracoccus gahaiensis</name>
    <dbReference type="NCBI Taxonomy" id="1706839"/>
    <lineage>
        <taxon>Bacteria</taxon>
        <taxon>Pseudomonadati</taxon>
        <taxon>Pseudomonadota</taxon>
        <taxon>Alphaproteobacteria</taxon>
        <taxon>Rhodobacterales</taxon>
        <taxon>Paracoccaceae</taxon>
        <taxon>Paracoccus</taxon>
    </lineage>
</organism>